<reference evidence="2" key="1">
    <citation type="submission" date="2023-04" db="EMBL/GenBank/DDBJ databases">
        <authorList>
            <person name="Vijverberg K."/>
            <person name="Xiong W."/>
            <person name="Schranz E."/>
        </authorList>
    </citation>
    <scope>NUCLEOTIDE SEQUENCE</scope>
</reference>
<feature type="compositionally biased region" description="Basic and acidic residues" evidence="1">
    <location>
        <begin position="355"/>
        <end position="374"/>
    </location>
</feature>
<dbReference type="AlphaFoldDB" id="A0AA35YB72"/>
<accession>A0AA35YB72</accession>
<proteinExistence type="predicted"/>
<keyword evidence="3" id="KW-1185">Reference proteome</keyword>
<feature type="compositionally biased region" description="Basic and acidic residues" evidence="1">
    <location>
        <begin position="416"/>
        <end position="431"/>
    </location>
</feature>
<evidence type="ECO:0000313" key="3">
    <source>
        <dbReference type="Proteomes" id="UP001177003"/>
    </source>
</evidence>
<protein>
    <submittedName>
        <fullName evidence="2">Uncharacterized protein</fullName>
    </submittedName>
</protein>
<feature type="region of interest" description="Disordered" evidence="1">
    <location>
        <begin position="500"/>
        <end position="528"/>
    </location>
</feature>
<dbReference type="Proteomes" id="UP001177003">
    <property type="component" value="Chromosome 1"/>
</dbReference>
<name>A0AA35YB72_LACSI</name>
<feature type="compositionally biased region" description="Acidic residues" evidence="1">
    <location>
        <begin position="446"/>
        <end position="458"/>
    </location>
</feature>
<feature type="region of interest" description="Disordered" evidence="1">
    <location>
        <begin position="1"/>
        <end position="21"/>
    </location>
</feature>
<dbReference type="EMBL" id="OX465077">
    <property type="protein sequence ID" value="CAI9267872.1"/>
    <property type="molecule type" value="Genomic_DNA"/>
</dbReference>
<gene>
    <name evidence="2" type="ORF">LSALG_LOCUS8329</name>
</gene>
<feature type="region of interest" description="Disordered" evidence="1">
    <location>
        <begin position="348"/>
        <end position="458"/>
    </location>
</feature>
<organism evidence="2 3">
    <name type="scientific">Lactuca saligna</name>
    <name type="common">Willowleaf lettuce</name>
    <dbReference type="NCBI Taxonomy" id="75948"/>
    <lineage>
        <taxon>Eukaryota</taxon>
        <taxon>Viridiplantae</taxon>
        <taxon>Streptophyta</taxon>
        <taxon>Embryophyta</taxon>
        <taxon>Tracheophyta</taxon>
        <taxon>Spermatophyta</taxon>
        <taxon>Magnoliopsida</taxon>
        <taxon>eudicotyledons</taxon>
        <taxon>Gunneridae</taxon>
        <taxon>Pentapetalae</taxon>
        <taxon>asterids</taxon>
        <taxon>campanulids</taxon>
        <taxon>Asterales</taxon>
        <taxon>Asteraceae</taxon>
        <taxon>Cichorioideae</taxon>
        <taxon>Cichorieae</taxon>
        <taxon>Lactucinae</taxon>
        <taxon>Lactuca</taxon>
    </lineage>
</organism>
<evidence type="ECO:0000313" key="2">
    <source>
        <dbReference type="EMBL" id="CAI9267872.1"/>
    </source>
</evidence>
<feature type="compositionally biased region" description="Polar residues" evidence="1">
    <location>
        <begin position="1"/>
        <end position="14"/>
    </location>
</feature>
<feature type="compositionally biased region" description="Polar residues" evidence="1">
    <location>
        <begin position="386"/>
        <end position="396"/>
    </location>
</feature>
<evidence type="ECO:0000256" key="1">
    <source>
        <dbReference type="SAM" id="MobiDB-lite"/>
    </source>
</evidence>
<sequence length="528" mass="58358">MAASLFTYSSTSRRVTPAPNSPPLPIHIKATNVVFNPDIPEVHRGLGLDDFVNFLTSCRLRYAISDVPSEFFPEQVCEFYYTATVNEENNAITGTIGHGRHSVFITAELLSAALRLPLFEPFSEPQLLKDVNACLINWAMIIQRLLVQLLRANVRADHVPFPRWIALVFDKFFAADYFSHSGNPIQCPRMSVRMYQDDPLDSDIGISDRMREWIAHPYTMPSLSADTDEGGVDGDHVDHADQEVDRYDGGHSSPPPSPHLTLSLVLPPQLHRIPCLKGSNHLRGIISLRGSILLKGCLTLRGSIHPQQLATSLQGCNPAFQLLQRLLNIEADVQQIKEVLLLTPASRPISNDVQKGGDTDDHADDHADSDQNAHDDEDQNEKDTATGDNTILQHDSLNPVEEADPAGHDSPAATERLSDDSEHNDEHESDSAGHSSPAATEKLFEDSDDDEERDEPDDECQIFDMNFIDPLIPVQQESLDDLEESIPILADPIADSIIPVQGEDSDIASEESHPLSRKRKGSVFSTSS</sequence>